<evidence type="ECO:0008006" key="3">
    <source>
        <dbReference type="Google" id="ProtNLM"/>
    </source>
</evidence>
<keyword evidence="2" id="KW-1185">Reference proteome</keyword>
<evidence type="ECO:0000313" key="2">
    <source>
        <dbReference type="Proteomes" id="UP000244855"/>
    </source>
</evidence>
<reference evidence="1 2" key="1">
    <citation type="journal article" date="2018" name="Sci. Rep.">
        <title>Comparative genomics provides insights into the lifestyle and reveals functional heterogeneity of dark septate endophytic fungi.</title>
        <authorList>
            <person name="Knapp D.G."/>
            <person name="Nemeth J.B."/>
            <person name="Barry K."/>
            <person name="Hainaut M."/>
            <person name="Henrissat B."/>
            <person name="Johnson J."/>
            <person name="Kuo A."/>
            <person name="Lim J.H.P."/>
            <person name="Lipzen A."/>
            <person name="Nolan M."/>
            <person name="Ohm R.A."/>
            <person name="Tamas L."/>
            <person name="Grigoriev I.V."/>
            <person name="Spatafora J.W."/>
            <person name="Nagy L.G."/>
            <person name="Kovacs G.M."/>
        </authorList>
    </citation>
    <scope>NUCLEOTIDE SEQUENCE [LARGE SCALE GENOMIC DNA]</scope>
    <source>
        <strain evidence="1 2">DSE2036</strain>
    </source>
</reference>
<proteinExistence type="predicted"/>
<organism evidence="1 2">
    <name type="scientific">Periconia macrospinosa</name>
    <dbReference type="NCBI Taxonomy" id="97972"/>
    <lineage>
        <taxon>Eukaryota</taxon>
        <taxon>Fungi</taxon>
        <taxon>Dikarya</taxon>
        <taxon>Ascomycota</taxon>
        <taxon>Pezizomycotina</taxon>
        <taxon>Dothideomycetes</taxon>
        <taxon>Pleosporomycetidae</taxon>
        <taxon>Pleosporales</taxon>
        <taxon>Massarineae</taxon>
        <taxon>Periconiaceae</taxon>
        <taxon>Periconia</taxon>
    </lineage>
</organism>
<evidence type="ECO:0000313" key="1">
    <source>
        <dbReference type="EMBL" id="PVI05341.1"/>
    </source>
</evidence>
<accession>A0A2V1E4E4</accession>
<dbReference type="Proteomes" id="UP000244855">
    <property type="component" value="Unassembled WGS sequence"/>
</dbReference>
<sequence length="294" mass="33427">MEKACHKCRHDERYCFWPSGSPKCGRCTDLKRRCSPSLRRPKLSERRLALHNRTHTGGTNLLMDRNSQYELSSTSASAATDIRGRYNAADAALGSLPLSPGVSQPKINRLPPRHTPFDKECACCVGPGRPPPSLSRLKETRDKINKLYDDGLEERPAPEWICGDFNKYMLPLEDLCKEAALVSIHDSELYLAMCCTLHAAFDLCKRLANQIRRELDPCLCSAIATTCWLVLQRITMVSETLGLWSLKIRLSLYDDENPEECFLSRQYGLPCEQEANHVQACVELVRLQHFKHYM</sequence>
<protein>
    <recommendedName>
        <fullName evidence="3">Zn(2)-C6 fungal-type domain-containing protein</fullName>
    </recommendedName>
</protein>
<dbReference type="AlphaFoldDB" id="A0A2V1E4E4"/>
<dbReference type="EMBL" id="KZ805314">
    <property type="protein sequence ID" value="PVI05341.1"/>
    <property type="molecule type" value="Genomic_DNA"/>
</dbReference>
<gene>
    <name evidence="1" type="ORF">DM02DRAFT_96947</name>
</gene>
<name>A0A2V1E4E4_9PLEO</name>